<accession>A0A9W6T2G7</accession>
<keyword evidence="1" id="KW-0175">Coiled coil</keyword>
<gene>
    <name evidence="3" type="ORF">Cboi02_000358000</name>
</gene>
<comment type="caution">
    <text evidence="3">The sequence shown here is derived from an EMBL/GenBank/DDBJ whole genome shotgun (WGS) entry which is preliminary data.</text>
</comment>
<evidence type="ECO:0000256" key="1">
    <source>
        <dbReference type="SAM" id="Coils"/>
    </source>
</evidence>
<sequence>MTASTYEVSHSIKDDTKAEGVPVGSPNRRLSSTDKKDKNSTWIEKRTAYYQIISSGVDALATLSERVSISNIKDKDRLDQAKENIDKIINQLSILVSKNGINLTQLNLLIDIVIDNRNKKVFTAFFKNKIINDLLYCYDLIDFDTFLKIIGCINVKSYNNYQLNNNSISKPLQIRMIKWLLINFNNLNLKNSKKFIKILPLLFNFISFNYLKTIIIKLLSFLMLNLNEIDKNFKISKNFLTTWRLEFLIELFKKNLNDNDYILLLLLFKEHLNKLNNNLKINRLNLSTNSDVLSVYYFKLNNLLLSNSHSDTTTAATTTTTTNTTTGQNNLPLSAFMTGTTSISTSSLNSYITIPLNYFTSSIKSNESNNEILLQIKLNYFKFKDLNPDSKKAQLLKKFKEFNRFDKNIKNFQNINFYLINKFSNKKDEIIDDATESITDNKTIDHKKRKLNNGTSHSRSKLQITFNNLKPFEIISNDIVSLINYNQFINNLENLKLPNSNLAILLYCNNLSVKYTDSINLIPLNFLHLNYLDSNKFDRLSNWFNTIFVRRIKMTKGVSDTLALIDDLKLVDCFNGLLFISKLSLNLPKFLIDLIILIDRKNYKIFKKIHVFEYLELVSLEIWNTISADIFKLFKTIPELFPTLINIILKMFTNWIYNISNRQEKDKDDENKYMMYAKINDIIHTIIKIFTNYSSEYCTSNSIFLKLNFIKLLNFMQSIDFKFLKLKTIILPPALVYEFCFSWNPILIDKLCLHILFCKRYYNSFFSKIDNIKKDKMNYLDNNRNIKESLSSLRNLHNSYVMDLCNIIWRNKSFDKNDSLTAKGFQLPNQFINSLFKQRYYKAIVTKFNSHGLDHRKSDRKSTDAEGNSEIIQGEHKHAIEGHIMDEEVSEKEEEEDDEENTTVTNTESKISSIKKYYNLFHSPSFASITTKIVREFEDNDPNCEIRLAGPLDETEFNKLLENANTGSKKWLNGIEDYDIIRIKVLIKLEESGFDGITGLLCSSLKSLSIKRKELENSF</sequence>
<dbReference type="AlphaFoldDB" id="A0A9W6T2G7"/>
<feature type="coiled-coil region" evidence="1">
    <location>
        <begin position="71"/>
        <end position="98"/>
    </location>
</feature>
<dbReference type="Proteomes" id="UP001165120">
    <property type="component" value="Unassembled WGS sequence"/>
</dbReference>
<proteinExistence type="predicted"/>
<protein>
    <submittedName>
        <fullName evidence="3">Unnamed protein product</fullName>
    </submittedName>
</protein>
<dbReference type="EMBL" id="BSXN01001263">
    <property type="protein sequence ID" value="GME72371.1"/>
    <property type="molecule type" value="Genomic_DNA"/>
</dbReference>
<feature type="compositionally biased region" description="Acidic residues" evidence="2">
    <location>
        <begin position="887"/>
        <end position="901"/>
    </location>
</feature>
<feature type="region of interest" description="Disordered" evidence="2">
    <location>
        <begin position="886"/>
        <end position="907"/>
    </location>
</feature>
<feature type="region of interest" description="Disordered" evidence="2">
    <location>
        <begin position="1"/>
        <end position="37"/>
    </location>
</feature>
<keyword evidence="4" id="KW-1185">Reference proteome</keyword>
<evidence type="ECO:0000313" key="3">
    <source>
        <dbReference type="EMBL" id="GME72371.1"/>
    </source>
</evidence>
<reference evidence="3" key="1">
    <citation type="submission" date="2023-04" db="EMBL/GenBank/DDBJ databases">
        <title>Candida boidinii NBRC 10035.</title>
        <authorList>
            <person name="Ichikawa N."/>
            <person name="Sato H."/>
            <person name="Tonouchi N."/>
        </authorList>
    </citation>
    <scope>NUCLEOTIDE SEQUENCE</scope>
    <source>
        <strain evidence="3">NBRC 10035</strain>
    </source>
</reference>
<evidence type="ECO:0000256" key="2">
    <source>
        <dbReference type="SAM" id="MobiDB-lite"/>
    </source>
</evidence>
<evidence type="ECO:0000313" key="4">
    <source>
        <dbReference type="Proteomes" id="UP001165120"/>
    </source>
</evidence>
<name>A0A9W6T2G7_CANBO</name>
<organism evidence="3 4">
    <name type="scientific">Candida boidinii</name>
    <name type="common">Yeast</name>
    <dbReference type="NCBI Taxonomy" id="5477"/>
    <lineage>
        <taxon>Eukaryota</taxon>
        <taxon>Fungi</taxon>
        <taxon>Dikarya</taxon>
        <taxon>Ascomycota</taxon>
        <taxon>Saccharomycotina</taxon>
        <taxon>Pichiomycetes</taxon>
        <taxon>Pichiales</taxon>
        <taxon>Pichiaceae</taxon>
        <taxon>Ogataea</taxon>
        <taxon>Ogataea/Candida clade</taxon>
    </lineage>
</organism>